<evidence type="ECO:0000256" key="1">
    <source>
        <dbReference type="ARBA" id="ARBA00022723"/>
    </source>
</evidence>
<dbReference type="AlphaFoldDB" id="E0SRF5"/>
<dbReference type="SFLD" id="SFLDG01084">
    <property type="entry name" value="Uncharacterised_Radical_SAM_Su"/>
    <property type="match status" value="1"/>
</dbReference>
<reference evidence="5 6" key="1">
    <citation type="journal article" date="2010" name="Stand. Genomic Sci.">
        <title>Complete genome sequence of Ignisphaera aggregans type strain (AQ1.S1).</title>
        <authorList>
            <person name="Goker M."/>
            <person name="Held B."/>
            <person name="Lapidus A."/>
            <person name="Nolan M."/>
            <person name="Spring S."/>
            <person name="Yasawong M."/>
            <person name="Lucas S."/>
            <person name="Glavina Del Rio T."/>
            <person name="Tice H."/>
            <person name="Cheng J.F."/>
            <person name="Goodwin L."/>
            <person name="Tapia R."/>
            <person name="Pitluck S."/>
            <person name="Liolios K."/>
            <person name="Ivanova N."/>
            <person name="Mavromatis K."/>
            <person name="Mikhailova N."/>
            <person name="Pati A."/>
            <person name="Chen A."/>
            <person name="Palaniappan K."/>
            <person name="Brambilla E."/>
            <person name="Land M."/>
            <person name="Hauser L."/>
            <person name="Chang Y.J."/>
            <person name="Jeffries C.D."/>
            <person name="Brettin T."/>
            <person name="Detter J.C."/>
            <person name="Han C."/>
            <person name="Rohde M."/>
            <person name="Sikorski J."/>
            <person name="Woyke T."/>
            <person name="Bristow J."/>
            <person name="Eisen J.A."/>
            <person name="Markowitz V."/>
            <person name="Hugenholtz P."/>
            <person name="Kyrpides N.C."/>
            <person name="Klenk H.P."/>
        </authorList>
    </citation>
    <scope>NUCLEOTIDE SEQUENCE [LARGE SCALE GENOMIC DNA]</scope>
    <source>
        <strain evidence="6">DSM 17230 / JCM 13409 / AQ1.S1</strain>
    </source>
</reference>
<dbReference type="InterPro" id="IPR006638">
    <property type="entry name" value="Elp3/MiaA/NifB-like_rSAM"/>
</dbReference>
<dbReference type="KEGG" id="iag:Igag_1608"/>
<dbReference type="PROSITE" id="PS51918">
    <property type="entry name" value="RADICAL_SAM"/>
    <property type="match status" value="1"/>
</dbReference>
<dbReference type="EMBL" id="CP002098">
    <property type="protein sequence ID" value="ADM28409.1"/>
    <property type="molecule type" value="Genomic_DNA"/>
</dbReference>
<dbReference type="BioCyc" id="IAGG583356:GHAH-1599-MONOMER"/>
<gene>
    <name evidence="5" type="ordered locus">Igag_1608</name>
</gene>
<dbReference type="Proteomes" id="UP000001304">
    <property type="component" value="Chromosome"/>
</dbReference>
<protein>
    <submittedName>
        <fullName evidence="5">Radical SAM domain protein</fullName>
    </submittedName>
</protein>
<keyword evidence="6" id="KW-1185">Reference proteome</keyword>
<evidence type="ECO:0000256" key="2">
    <source>
        <dbReference type="ARBA" id="ARBA00023004"/>
    </source>
</evidence>
<dbReference type="CDD" id="cd01335">
    <property type="entry name" value="Radical_SAM"/>
    <property type="match status" value="1"/>
</dbReference>
<dbReference type="SFLD" id="SFLDS00029">
    <property type="entry name" value="Radical_SAM"/>
    <property type="match status" value="1"/>
</dbReference>
<evidence type="ECO:0000313" key="6">
    <source>
        <dbReference type="Proteomes" id="UP000001304"/>
    </source>
</evidence>
<keyword evidence="2" id="KW-0408">Iron</keyword>
<dbReference type="GO" id="GO:0046872">
    <property type="term" value="F:metal ion binding"/>
    <property type="evidence" value="ECO:0007669"/>
    <property type="project" value="UniProtKB-KW"/>
</dbReference>
<dbReference type="SMART" id="SM00729">
    <property type="entry name" value="Elp3"/>
    <property type="match status" value="1"/>
</dbReference>
<accession>E0SRF5</accession>
<dbReference type="GO" id="GO:0003824">
    <property type="term" value="F:catalytic activity"/>
    <property type="evidence" value="ECO:0007669"/>
    <property type="project" value="InterPro"/>
</dbReference>
<dbReference type="PANTHER" id="PTHR43432:SF6">
    <property type="entry name" value="RADICAL SAM CORE DOMAIN-CONTAINING PROTEIN"/>
    <property type="match status" value="1"/>
</dbReference>
<dbReference type="InterPro" id="IPR058240">
    <property type="entry name" value="rSAM_sf"/>
</dbReference>
<dbReference type="PANTHER" id="PTHR43432">
    <property type="entry name" value="SLR0285 PROTEIN"/>
    <property type="match status" value="1"/>
</dbReference>
<dbReference type="SUPFAM" id="SSF102114">
    <property type="entry name" value="Radical SAM enzymes"/>
    <property type="match status" value="1"/>
</dbReference>
<feature type="domain" description="Radical SAM core" evidence="4">
    <location>
        <begin position="15"/>
        <end position="248"/>
    </location>
</feature>
<dbReference type="HOGENOM" id="CLU_015525_2_2_2"/>
<evidence type="ECO:0000259" key="4">
    <source>
        <dbReference type="PROSITE" id="PS51918"/>
    </source>
</evidence>
<proteinExistence type="predicted"/>
<dbReference type="Gene3D" id="3.80.30.30">
    <property type="match status" value="1"/>
</dbReference>
<keyword evidence="3" id="KW-0411">Iron-sulfur</keyword>
<name>E0SRF5_IGNAA</name>
<dbReference type="GO" id="GO:0051536">
    <property type="term" value="F:iron-sulfur cluster binding"/>
    <property type="evidence" value="ECO:0007669"/>
    <property type="project" value="UniProtKB-KW"/>
</dbReference>
<organism evidence="5 6">
    <name type="scientific">Ignisphaera aggregans (strain DSM 17230 / JCM 13409 / AQ1.S1)</name>
    <dbReference type="NCBI Taxonomy" id="583356"/>
    <lineage>
        <taxon>Archaea</taxon>
        <taxon>Thermoproteota</taxon>
        <taxon>Thermoprotei</taxon>
        <taxon>Desulfurococcales</taxon>
        <taxon>Desulfurococcaceae</taxon>
        <taxon>Ignisphaera</taxon>
    </lineage>
</organism>
<keyword evidence="1" id="KW-0479">Metal-binding</keyword>
<sequence>MKIIEIEISSALSPSGLPDIDYALNPYLGCYHGCLYCYARLYTRDRYISDNWGEVVAVKKNLLNVLQREVNSIKRGVVGIGTITDPYQPVEAIYKLSRGSIEILATKKFPISIQTKSSLILRDIDLLTKYRDLIDVGITITSIDNSMAFLEPRASPPWARINAIRKLSEAGIKVWIFFGPIVPGINDDINTIREILTIAKETNSILYYDSLHIKPFMMRNKYLIDIVKEVKRYRWNDLFSIIKSLCKEYNVLCRPGFGEKEGDRYSISLDIYKKQH</sequence>
<evidence type="ECO:0000313" key="5">
    <source>
        <dbReference type="EMBL" id="ADM28409.1"/>
    </source>
</evidence>
<dbReference type="InterPro" id="IPR040086">
    <property type="entry name" value="MJ0683-like"/>
</dbReference>
<dbReference type="InterPro" id="IPR007197">
    <property type="entry name" value="rSAM"/>
</dbReference>
<dbReference type="Pfam" id="PF04055">
    <property type="entry name" value="Radical_SAM"/>
    <property type="match status" value="1"/>
</dbReference>
<evidence type="ECO:0000256" key="3">
    <source>
        <dbReference type="ARBA" id="ARBA00023014"/>
    </source>
</evidence>